<keyword evidence="3" id="KW-0067">ATP-binding</keyword>
<dbReference type="GO" id="GO:0140662">
    <property type="term" value="F:ATP-dependent protein folding chaperone"/>
    <property type="evidence" value="ECO:0007669"/>
    <property type="project" value="InterPro"/>
</dbReference>
<dbReference type="RefSeq" id="WP_114068997.1">
    <property type="nucleotide sequence ID" value="NZ_CP030850.1"/>
</dbReference>
<dbReference type="Proteomes" id="UP000251993">
    <property type="component" value="Chromosome"/>
</dbReference>
<keyword evidence="5" id="KW-1185">Reference proteome</keyword>
<reference evidence="4 5" key="1">
    <citation type="submission" date="2018-07" db="EMBL/GenBank/DDBJ databases">
        <title>Genome sequencing of Runella.</title>
        <authorList>
            <person name="Baek M.-G."/>
            <person name="Yi H."/>
        </authorList>
    </citation>
    <scope>NUCLEOTIDE SEQUENCE [LARGE SCALE GENOMIC DNA]</scope>
    <source>
        <strain evidence="4 5">HYN0085</strain>
    </source>
</reference>
<evidence type="ECO:0000256" key="3">
    <source>
        <dbReference type="ARBA" id="ARBA00022840"/>
    </source>
</evidence>
<dbReference type="PRINTS" id="PR00301">
    <property type="entry name" value="HEATSHOCK70"/>
</dbReference>
<dbReference type="Gene3D" id="3.90.640.10">
    <property type="entry name" value="Actin, Chain A, domain 4"/>
    <property type="match status" value="1"/>
</dbReference>
<evidence type="ECO:0000313" key="5">
    <source>
        <dbReference type="Proteomes" id="UP000251993"/>
    </source>
</evidence>
<dbReference type="InterPro" id="IPR013126">
    <property type="entry name" value="Hsp_70_fam"/>
</dbReference>
<dbReference type="GO" id="GO:0005524">
    <property type="term" value="F:ATP binding"/>
    <property type="evidence" value="ECO:0007669"/>
    <property type="project" value="UniProtKB-KW"/>
</dbReference>
<dbReference type="InterPro" id="IPR042054">
    <property type="entry name" value="YegD-like"/>
</dbReference>
<dbReference type="SUPFAM" id="SSF53067">
    <property type="entry name" value="Actin-like ATPase domain"/>
    <property type="match status" value="2"/>
</dbReference>
<comment type="similarity">
    <text evidence="1">Belongs to the heat shock protein 70 family.</text>
</comment>
<sequence length="425" mass="47289">MSDISCGVDFGTSNSTIAYYRGDRLRLVPVEKHHTTIPSALFFERISNAPHYGREAVDLFLEREKGRFMRSLKRVLGTSVMKQGTMVNGAPMHFNKIIGQFIKHLKDKAETDAQQEIESVIMGRPVHFIDNDPVGNKNAQEELRIIAQNVGFKNIDFQFEPIAAAFAHEVNVSGEQLALVVDIGGGTSDFTVIRLSQKYLNKLDRSGDILANTGVRIGGNDFDKDLSLNAFMPELGYRSTYGDKNLPVPLKFYYDLSEWSKINSLYTPKNLMLLRQYLGQSHDKTRFSRLLNVFTQESGHILLGVVEDTKIALTSDEVHEAPLDFIENGFTVTTAKSVFEEAITQEITNVANAATQCVQDAGVRPENIDLIILTGGSTEIPAVQLKFRELFPNATVSEENKLDSVGVGLAYDSKRKFLGKATSVR</sequence>
<dbReference type="PROSITE" id="PS00329">
    <property type="entry name" value="HSP70_2"/>
    <property type="match status" value="1"/>
</dbReference>
<dbReference type="Pfam" id="PF00012">
    <property type="entry name" value="HSP70"/>
    <property type="match status" value="2"/>
</dbReference>
<evidence type="ECO:0000256" key="1">
    <source>
        <dbReference type="ARBA" id="ARBA00007381"/>
    </source>
</evidence>
<accession>A0A344TNL2</accession>
<protein>
    <submittedName>
        <fullName evidence="4">Hsp70 family protein</fullName>
    </submittedName>
</protein>
<dbReference type="InterPro" id="IPR018181">
    <property type="entry name" value="Heat_shock_70_CS"/>
</dbReference>
<dbReference type="OrthoDB" id="9807934at2"/>
<evidence type="ECO:0000313" key="4">
    <source>
        <dbReference type="EMBL" id="AXE20233.1"/>
    </source>
</evidence>
<organism evidence="4 5">
    <name type="scientific">Runella rosea</name>
    <dbReference type="NCBI Taxonomy" id="2259595"/>
    <lineage>
        <taxon>Bacteria</taxon>
        <taxon>Pseudomonadati</taxon>
        <taxon>Bacteroidota</taxon>
        <taxon>Cytophagia</taxon>
        <taxon>Cytophagales</taxon>
        <taxon>Spirosomataceae</taxon>
        <taxon>Runella</taxon>
    </lineage>
</organism>
<name>A0A344TNL2_9BACT</name>
<dbReference type="PANTHER" id="PTHR19375">
    <property type="entry name" value="HEAT SHOCK PROTEIN 70KDA"/>
    <property type="match status" value="1"/>
</dbReference>
<keyword evidence="2" id="KW-0547">Nucleotide-binding</keyword>
<gene>
    <name evidence="4" type="ORF">DR864_21995</name>
</gene>
<dbReference type="KEGG" id="run:DR864_21995"/>
<dbReference type="Gene3D" id="3.30.420.40">
    <property type="match status" value="3"/>
</dbReference>
<dbReference type="AlphaFoldDB" id="A0A344TNL2"/>
<proteinExistence type="inferred from homology"/>
<dbReference type="CDD" id="cd10231">
    <property type="entry name" value="ASKHA_NBD_HSP70_YegD-like"/>
    <property type="match status" value="1"/>
</dbReference>
<dbReference type="InterPro" id="IPR043129">
    <property type="entry name" value="ATPase_NBD"/>
</dbReference>
<evidence type="ECO:0000256" key="2">
    <source>
        <dbReference type="ARBA" id="ARBA00022741"/>
    </source>
</evidence>
<dbReference type="EMBL" id="CP030850">
    <property type="protein sequence ID" value="AXE20233.1"/>
    <property type="molecule type" value="Genomic_DNA"/>
</dbReference>